<organism evidence="1 2">
    <name type="scientific">Ajellomyces capsulatus</name>
    <name type="common">Darling's disease fungus</name>
    <name type="synonym">Histoplasma capsulatum</name>
    <dbReference type="NCBI Taxonomy" id="5037"/>
    <lineage>
        <taxon>Eukaryota</taxon>
        <taxon>Fungi</taxon>
        <taxon>Dikarya</taxon>
        <taxon>Ascomycota</taxon>
        <taxon>Pezizomycotina</taxon>
        <taxon>Eurotiomycetes</taxon>
        <taxon>Eurotiomycetidae</taxon>
        <taxon>Onygenales</taxon>
        <taxon>Ajellomycetaceae</taxon>
        <taxon>Histoplasma</taxon>
    </lineage>
</organism>
<sequence length="59" mass="6865">MHIISSSNVELEMFRRREQIGLIVESILRVGTPQKKMRWKCWREASGQPNSLAPLMTSH</sequence>
<protein>
    <submittedName>
        <fullName evidence="1">Uncharacterized protein</fullName>
    </submittedName>
</protein>
<name>A0A8H7YUQ0_AJECA</name>
<dbReference type="EMBL" id="JAEVHI010000002">
    <property type="protein sequence ID" value="KAG5298839.1"/>
    <property type="molecule type" value="Genomic_DNA"/>
</dbReference>
<dbReference type="VEuPathDB" id="FungiDB:I7I52_08942"/>
<evidence type="ECO:0000313" key="1">
    <source>
        <dbReference type="EMBL" id="KAG5298839.1"/>
    </source>
</evidence>
<evidence type="ECO:0000313" key="2">
    <source>
        <dbReference type="Proteomes" id="UP000670092"/>
    </source>
</evidence>
<dbReference type="Proteomes" id="UP000670092">
    <property type="component" value="Unassembled WGS sequence"/>
</dbReference>
<comment type="caution">
    <text evidence="1">The sequence shown here is derived from an EMBL/GenBank/DDBJ whole genome shotgun (WGS) entry which is preliminary data.</text>
</comment>
<accession>A0A8H7YUQ0</accession>
<reference evidence="1 2" key="1">
    <citation type="submission" date="2021-01" db="EMBL/GenBank/DDBJ databases">
        <title>Chromosome-level genome assembly of a human fungal pathogen reveals clustering of transcriptionally co-regulated genes.</title>
        <authorList>
            <person name="Voorhies M."/>
            <person name="Cohen S."/>
            <person name="Shea T.P."/>
            <person name="Petrus S."/>
            <person name="Munoz J.F."/>
            <person name="Poplawski S."/>
            <person name="Goldman W.E."/>
            <person name="Michael T."/>
            <person name="Cuomo C.A."/>
            <person name="Sil A."/>
            <person name="Beyhan S."/>
        </authorList>
    </citation>
    <scope>NUCLEOTIDE SEQUENCE [LARGE SCALE GENOMIC DNA]</scope>
    <source>
        <strain evidence="1 2">G184AR</strain>
    </source>
</reference>
<dbReference type="AlphaFoldDB" id="A0A8H7YUQ0"/>
<gene>
    <name evidence="1" type="ORF">I7I52_08942</name>
</gene>
<proteinExistence type="predicted"/>